<comment type="caution">
    <text evidence="2">The sequence shown here is derived from an EMBL/GenBank/DDBJ whole genome shotgun (WGS) entry which is preliminary data.</text>
</comment>
<dbReference type="Proteomes" id="UP000012065">
    <property type="component" value="Unassembled WGS sequence"/>
</dbReference>
<feature type="signal peptide" evidence="1">
    <location>
        <begin position="1"/>
        <end position="18"/>
    </location>
</feature>
<keyword evidence="1" id="KW-0732">Signal</keyword>
<organism evidence="2 3">
    <name type="scientific">Thanatephorus cucumeris (strain AG1-IB / isolate 7/3/14)</name>
    <name type="common">Lettuce bottom rot fungus</name>
    <name type="synonym">Rhizoctonia solani</name>
    <dbReference type="NCBI Taxonomy" id="1108050"/>
    <lineage>
        <taxon>Eukaryota</taxon>
        <taxon>Fungi</taxon>
        <taxon>Dikarya</taxon>
        <taxon>Basidiomycota</taxon>
        <taxon>Agaricomycotina</taxon>
        <taxon>Agaricomycetes</taxon>
        <taxon>Cantharellales</taxon>
        <taxon>Ceratobasidiaceae</taxon>
        <taxon>Rhizoctonia</taxon>
        <taxon>Rhizoctonia solani AG-1</taxon>
    </lineage>
</organism>
<evidence type="ECO:0000313" key="3">
    <source>
        <dbReference type="Proteomes" id="UP000012065"/>
    </source>
</evidence>
<evidence type="ECO:0000313" key="2">
    <source>
        <dbReference type="EMBL" id="CCO29594.1"/>
    </source>
</evidence>
<feature type="chain" id="PRO_5004063510" evidence="1">
    <location>
        <begin position="19"/>
        <end position="167"/>
    </location>
</feature>
<dbReference type="Gene3D" id="1.50.10.20">
    <property type="match status" value="1"/>
</dbReference>
<proteinExistence type="predicted"/>
<sequence length="167" mass="18942">MNPLISFLVLSLPIVASGADLGVPLSWRKFYNERPLEERQNIAQAAIDNIKQYLDKENYEFKGLGYWVSANTYSAIALKDKIVGTQANKALVTAALKVSASLLELLAQLSLTLMVEKSNFESYPHFYKYDFNDDALWWGTASIYAYQAYNDTTFLNYAIDNWNEASK</sequence>
<dbReference type="InterPro" id="IPR008928">
    <property type="entry name" value="6-hairpin_glycosidase_sf"/>
</dbReference>
<dbReference type="GO" id="GO:0005975">
    <property type="term" value="P:carbohydrate metabolic process"/>
    <property type="evidence" value="ECO:0007669"/>
    <property type="project" value="InterPro"/>
</dbReference>
<protein>
    <submittedName>
        <fullName evidence="2">Endo-1,6-alpha-mannosidase</fullName>
    </submittedName>
</protein>
<dbReference type="SUPFAM" id="SSF48208">
    <property type="entry name" value="Six-hairpin glycosidases"/>
    <property type="match status" value="1"/>
</dbReference>
<evidence type="ECO:0000256" key="1">
    <source>
        <dbReference type="SAM" id="SignalP"/>
    </source>
</evidence>
<accession>M5BQT5</accession>
<gene>
    <name evidence="2" type="ORF">BN14_03611</name>
</gene>
<dbReference type="HOGENOM" id="CLU_1595694_0_0_1"/>
<dbReference type="AlphaFoldDB" id="M5BQT5"/>
<reference evidence="2 3" key="1">
    <citation type="journal article" date="2013" name="J. Biotechnol.">
        <title>Establishment and interpretation of the genome sequence of the phytopathogenic fungus Rhizoctonia solani AG1-IB isolate 7/3/14.</title>
        <authorList>
            <person name="Wibberg D.W."/>
            <person name="Jelonek L.J."/>
            <person name="Rupp O.R."/>
            <person name="Hennig M.H."/>
            <person name="Eikmeyer F.E."/>
            <person name="Goesmann A.G."/>
            <person name="Hartmann A.H."/>
            <person name="Borriss R.B."/>
            <person name="Grosch R.G."/>
            <person name="Puehler A.P."/>
            <person name="Schlueter A.S."/>
        </authorList>
    </citation>
    <scope>NUCLEOTIDE SEQUENCE [LARGE SCALE GENOMIC DNA]</scope>
    <source>
        <strain evidence="3">AG1-IB / isolate 7/3/14</strain>
    </source>
</reference>
<name>M5BQT5_THACB</name>
<dbReference type="EMBL" id="CAOJ01005130">
    <property type="protein sequence ID" value="CCO29594.1"/>
    <property type="molecule type" value="Genomic_DNA"/>
</dbReference>